<evidence type="ECO:0000313" key="2">
    <source>
        <dbReference type="Proteomes" id="UP000011777"/>
    </source>
</evidence>
<evidence type="ECO:0000313" key="1">
    <source>
        <dbReference type="EMBL" id="EMG47299.1"/>
    </source>
</evidence>
<sequence>MCWIKRNNNNIIIINKHKGCEDKDYCLNDSQE</sequence>
<dbReference type="AlphaFoldDB" id="M3JXZ4"/>
<keyword evidence="2" id="KW-1185">Reference proteome</keyword>
<proteinExistence type="predicted"/>
<name>M3JXZ4_CANMX</name>
<dbReference type="Proteomes" id="UP000011777">
    <property type="component" value="Unassembled WGS sequence"/>
</dbReference>
<organism evidence="1 2">
    <name type="scientific">Candida maltosa (strain Xu316)</name>
    <name type="common">Yeast</name>
    <dbReference type="NCBI Taxonomy" id="1245528"/>
    <lineage>
        <taxon>Eukaryota</taxon>
        <taxon>Fungi</taxon>
        <taxon>Dikarya</taxon>
        <taxon>Ascomycota</taxon>
        <taxon>Saccharomycotina</taxon>
        <taxon>Pichiomycetes</taxon>
        <taxon>Debaryomycetaceae</taxon>
        <taxon>Candida/Lodderomyces clade</taxon>
        <taxon>Candida</taxon>
    </lineage>
</organism>
<comment type="caution">
    <text evidence="1">The sequence shown here is derived from an EMBL/GenBank/DDBJ whole genome shotgun (WGS) entry which is preliminary data.</text>
</comment>
<dbReference type="HOGENOM" id="CLU_3392234_0_0_1"/>
<gene>
    <name evidence="1" type="ORF">G210_2393</name>
</gene>
<reference evidence="1 2" key="1">
    <citation type="submission" date="2013-02" db="EMBL/GenBank/DDBJ databases">
        <title>Genome sequence of Candida maltosa Xu316, a potential industrial strain for xylitol and ethanol production.</title>
        <authorList>
            <person name="Yu J."/>
            <person name="Wang Q."/>
            <person name="Geng X."/>
            <person name="Bao W."/>
            <person name="He P."/>
            <person name="Cai J."/>
        </authorList>
    </citation>
    <scope>NUCLEOTIDE SEQUENCE [LARGE SCALE GENOMIC DNA]</scope>
    <source>
        <strain evidence="2">Xu316</strain>
    </source>
</reference>
<protein>
    <submittedName>
        <fullName evidence="1">Uncharacterized protein</fullName>
    </submittedName>
</protein>
<accession>M3JXZ4</accession>
<dbReference type="EMBL" id="AOGT01001630">
    <property type="protein sequence ID" value="EMG47299.1"/>
    <property type="molecule type" value="Genomic_DNA"/>
</dbReference>